<reference evidence="1 2" key="1">
    <citation type="submission" date="2023-03" db="EMBL/GenBank/DDBJ databases">
        <title>High recombination rates correlate with genetic variation in Cardiocondyla obscurior ants.</title>
        <authorList>
            <person name="Errbii M."/>
        </authorList>
    </citation>
    <scope>NUCLEOTIDE SEQUENCE [LARGE SCALE GENOMIC DNA]</scope>
    <source>
        <strain evidence="1">Alpha-2009</strain>
        <tissue evidence="1">Whole body</tissue>
    </source>
</reference>
<name>A0AAW2G9L4_9HYME</name>
<dbReference type="EMBL" id="JADYXP020000005">
    <property type="protein sequence ID" value="KAL0124233.1"/>
    <property type="molecule type" value="Genomic_DNA"/>
</dbReference>
<accession>A0AAW2G9L4</accession>
<evidence type="ECO:0000313" key="2">
    <source>
        <dbReference type="Proteomes" id="UP001430953"/>
    </source>
</evidence>
<protein>
    <submittedName>
        <fullName evidence="1">Uncharacterized protein</fullName>
    </submittedName>
</protein>
<organism evidence="1 2">
    <name type="scientific">Cardiocondyla obscurior</name>
    <dbReference type="NCBI Taxonomy" id="286306"/>
    <lineage>
        <taxon>Eukaryota</taxon>
        <taxon>Metazoa</taxon>
        <taxon>Ecdysozoa</taxon>
        <taxon>Arthropoda</taxon>
        <taxon>Hexapoda</taxon>
        <taxon>Insecta</taxon>
        <taxon>Pterygota</taxon>
        <taxon>Neoptera</taxon>
        <taxon>Endopterygota</taxon>
        <taxon>Hymenoptera</taxon>
        <taxon>Apocrita</taxon>
        <taxon>Aculeata</taxon>
        <taxon>Formicoidea</taxon>
        <taxon>Formicidae</taxon>
        <taxon>Myrmicinae</taxon>
        <taxon>Cardiocondyla</taxon>
    </lineage>
</organism>
<sequence length="99" mass="11266">MYTLIPFKRQSKRARLSYNALNSQGGQLIDESDARGSVFPQDLINNKSHDLNCGSRSSARYAPYLSEKEHKREKPEVSNLFLFPTCRELVCLADQQVTS</sequence>
<comment type="caution">
    <text evidence="1">The sequence shown here is derived from an EMBL/GenBank/DDBJ whole genome shotgun (WGS) entry which is preliminary data.</text>
</comment>
<gene>
    <name evidence="1" type="ORF">PUN28_006228</name>
</gene>
<keyword evidence="2" id="KW-1185">Reference proteome</keyword>
<dbReference type="AlphaFoldDB" id="A0AAW2G9L4"/>
<evidence type="ECO:0000313" key="1">
    <source>
        <dbReference type="EMBL" id="KAL0124233.1"/>
    </source>
</evidence>
<dbReference type="Proteomes" id="UP001430953">
    <property type="component" value="Unassembled WGS sequence"/>
</dbReference>
<proteinExistence type="predicted"/>